<dbReference type="OrthoDB" id="204405at2759"/>
<feature type="non-terminal residue" evidence="1">
    <location>
        <position position="1"/>
    </location>
</feature>
<name>A0A7J6W205_THATH</name>
<dbReference type="EMBL" id="JABWDY010023338">
    <property type="protein sequence ID" value="KAF5190987.1"/>
    <property type="molecule type" value="Genomic_DNA"/>
</dbReference>
<keyword evidence="2" id="KW-1185">Reference proteome</keyword>
<evidence type="ECO:0000313" key="2">
    <source>
        <dbReference type="Proteomes" id="UP000554482"/>
    </source>
</evidence>
<reference evidence="1 2" key="1">
    <citation type="submission" date="2020-06" db="EMBL/GenBank/DDBJ databases">
        <title>Transcriptomic and genomic resources for Thalictrum thalictroides and T. hernandezii: Facilitating candidate gene discovery in an emerging model plant lineage.</title>
        <authorList>
            <person name="Arias T."/>
            <person name="Riano-Pachon D.M."/>
            <person name="Di Stilio V.S."/>
        </authorList>
    </citation>
    <scope>NUCLEOTIDE SEQUENCE [LARGE SCALE GENOMIC DNA]</scope>
    <source>
        <strain evidence="2">cv. WT478/WT964</strain>
        <tissue evidence="1">Leaves</tissue>
    </source>
</reference>
<comment type="caution">
    <text evidence="1">The sequence shown here is derived from an EMBL/GenBank/DDBJ whole genome shotgun (WGS) entry which is preliminary data.</text>
</comment>
<gene>
    <name evidence="1" type="ORF">FRX31_019428</name>
</gene>
<dbReference type="AlphaFoldDB" id="A0A7J6W205"/>
<sequence>NIFSFTNKDVADIRNLSLIYTLAGVDYIDCASEASVVNAVNEGIHAAREIVEGIRRPWVMISVNDGRRSPFSESRI</sequence>
<organism evidence="1 2">
    <name type="scientific">Thalictrum thalictroides</name>
    <name type="common">Rue-anemone</name>
    <name type="synonym">Anemone thalictroides</name>
    <dbReference type="NCBI Taxonomy" id="46969"/>
    <lineage>
        <taxon>Eukaryota</taxon>
        <taxon>Viridiplantae</taxon>
        <taxon>Streptophyta</taxon>
        <taxon>Embryophyta</taxon>
        <taxon>Tracheophyta</taxon>
        <taxon>Spermatophyta</taxon>
        <taxon>Magnoliopsida</taxon>
        <taxon>Ranunculales</taxon>
        <taxon>Ranunculaceae</taxon>
        <taxon>Thalictroideae</taxon>
        <taxon>Thalictrum</taxon>
    </lineage>
</organism>
<evidence type="ECO:0000313" key="1">
    <source>
        <dbReference type="EMBL" id="KAF5190987.1"/>
    </source>
</evidence>
<dbReference type="Proteomes" id="UP000554482">
    <property type="component" value="Unassembled WGS sequence"/>
</dbReference>
<protein>
    <submittedName>
        <fullName evidence="1">Uncharacterized protein</fullName>
    </submittedName>
</protein>
<proteinExistence type="predicted"/>
<accession>A0A7J6W205</accession>